<evidence type="ECO:0000256" key="3">
    <source>
        <dbReference type="ARBA" id="ARBA00022729"/>
    </source>
</evidence>
<dbReference type="Proteomes" id="UP000612282">
    <property type="component" value="Unassembled WGS sequence"/>
</dbReference>
<gene>
    <name evidence="4" type="ORF">Aco03nite_030800</name>
</gene>
<dbReference type="PANTHER" id="PTHR43649">
    <property type="entry name" value="ARABINOSE-BINDING PROTEIN-RELATED"/>
    <property type="match status" value="1"/>
</dbReference>
<protein>
    <recommendedName>
        <fullName evidence="6">Sugar ABC transporter substrate-binding protein</fullName>
    </recommendedName>
</protein>
<dbReference type="SUPFAM" id="SSF53850">
    <property type="entry name" value="Periplasmic binding protein-like II"/>
    <property type="match status" value="1"/>
</dbReference>
<organism evidence="4 5">
    <name type="scientific">Actinoplanes couchii</name>
    <dbReference type="NCBI Taxonomy" id="403638"/>
    <lineage>
        <taxon>Bacteria</taxon>
        <taxon>Bacillati</taxon>
        <taxon>Actinomycetota</taxon>
        <taxon>Actinomycetes</taxon>
        <taxon>Micromonosporales</taxon>
        <taxon>Micromonosporaceae</taxon>
        <taxon>Actinoplanes</taxon>
    </lineage>
</organism>
<sequence length="409" mass="43954">MTLHLVGRAFDGFERSLTDQLTGLDADHRLLEIEDLQHEVVDGTLATDGRADVLMLITDWLPSLIAAGKIRTLDFAESAPDGWPDAWSPALRALQTGADGRTYGVAYHDGPMLFLYRTDLYGSATEQRGFAERFGYPLAPPTDWAQFRDQAVWFDRPAQGLRGTVQAGYPDEHNNVYDFLIHLWSRGGELITPDGGSGLDSAAAAGAIDFLQGLWHVDQVVDPAAAKWDSVTSGVHFAAGEAAMMVNWCGFAAMSADPASPTHGLVGCAPAPSVTMNAYWVLAVPAGARDPEASADLIRQLTTQDMDVRTALAGGSATRRDSWADPRVRALAPYYAVLEDAHRNSRSVPADPRWPRIAAVLNEMMRAVVEDGAGQTALAAAHAELGTVLTRTGETRTDETPAVGSRTGE</sequence>
<dbReference type="InterPro" id="IPR050490">
    <property type="entry name" value="Bact_solute-bd_prot1"/>
</dbReference>
<evidence type="ECO:0008006" key="6">
    <source>
        <dbReference type="Google" id="ProtNLM"/>
    </source>
</evidence>
<keyword evidence="2" id="KW-0813">Transport</keyword>
<accession>A0ABQ3X842</accession>
<evidence type="ECO:0000256" key="2">
    <source>
        <dbReference type="ARBA" id="ARBA00022448"/>
    </source>
</evidence>
<name>A0ABQ3X842_9ACTN</name>
<dbReference type="RefSeq" id="WP_203795766.1">
    <property type="nucleotide sequence ID" value="NZ_BAAAQE010000036.1"/>
</dbReference>
<dbReference type="EMBL" id="BOMG01000042">
    <property type="protein sequence ID" value="GID54676.1"/>
    <property type="molecule type" value="Genomic_DNA"/>
</dbReference>
<evidence type="ECO:0000256" key="1">
    <source>
        <dbReference type="ARBA" id="ARBA00008520"/>
    </source>
</evidence>
<dbReference type="PANTHER" id="PTHR43649:SF34">
    <property type="entry name" value="ABC TRANSPORTER PERIPLASMIC-BINDING PROTEIN YCJN-RELATED"/>
    <property type="match status" value="1"/>
</dbReference>
<comment type="similarity">
    <text evidence="1">Belongs to the bacterial solute-binding protein 1 family.</text>
</comment>
<comment type="caution">
    <text evidence="4">The sequence shown here is derived from an EMBL/GenBank/DDBJ whole genome shotgun (WGS) entry which is preliminary data.</text>
</comment>
<reference evidence="4 5" key="1">
    <citation type="submission" date="2021-01" db="EMBL/GenBank/DDBJ databases">
        <title>Whole genome shotgun sequence of Actinoplanes couchii NBRC 106145.</title>
        <authorList>
            <person name="Komaki H."/>
            <person name="Tamura T."/>
        </authorList>
    </citation>
    <scope>NUCLEOTIDE SEQUENCE [LARGE SCALE GENOMIC DNA]</scope>
    <source>
        <strain evidence="4 5">NBRC 106145</strain>
    </source>
</reference>
<dbReference type="Gene3D" id="3.40.190.10">
    <property type="entry name" value="Periplasmic binding protein-like II"/>
    <property type="match status" value="2"/>
</dbReference>
<dbReference type="InterPro" id="IPR006059">
    <property type="entry name" value="SBP"/>
</dbReference>
<keyword evidence="3" id="KW-0732">Signal</keyword>
<evidence type="ECO:0000313" key="4">
    <source>
        <dbReference type="EMBL" id="GID54676.1"/>
    </source>
</evidence>
<dbReference type="Pfam" id="PF13416">
    <property type="entry name" value="SBP_bac_8"/>
    <property type="match status" value="1"/>
</dbReference>
<evidence type="ECO:0000313" key="5">
    <source>
        <dbReference type="Proteomes" id="UP000612282"/>
    </source>
</evidence>
<proteinExistence type="inferred from homology"/>
<keyword evidence="5" id="KW-1185">Reference proteome</keyword>